<dbReference type="GeneID" id="2869911"/>
<name>Q5AX58_EMENI</name>
<accession>C8VDA9</accession>
<dbReference type="Proteomes" id="UP000000560">
    <property type="component" value="Chromosome IV"/>
</dbReference>
<dbReference type="HOGENOM" id="CLU_994075_0_0_1"/>
<sequence>MLDMSLTPYTTEPVPHFFVSDHIHIKKIQACIWKLSEQYFPVQPGNSRIEEMPTTGTIEEFRRDFETALAREQNFQAPGNISVTIKELWCRDFKEYHGKLPKQSRVQLTALILLYCLSSARTGEFMANCKALGADAFGKEFAVLGSQCGFEQNITVHACRRWALMETAKAEFEFQDCEDILALDKELAELSTQLENTDSAESMREIQLQQQRIQGQKDKLYLGEPKRQYQLQPDNQSRSIHEHMLFYYYQQVMPERDLLADILPARQRYRAWLNWMLSKH</sequence>
<dbReference type="InParanoid" id="Q5AX58"/>
<reference evidence="2" key="2">
    <citation type="journal article" date="2009" name="Fungal Genet. Biol.">
        <title>The 2008 update of the Aspergillus nidulans genome annotation: a community effort.</title>
        <authorList>
            <person name="Wortman J.R."/>
            <person name="Gilsenan J.M."/>
            <person name="Joardar V."/>
            <person name="Deegan J."/>
            <person name="Clutterbuck J."/>
            <person name="Andersen M.R."/>
            <person name="Archer D."/>
            <person name="Bencina M."/>
            <person name="Braus G."/>
            <person name="Coutinho P."/>
            <person name="von Dohren H."/>
            <person name="Doonan J."/>
            <person name="Driessen A.J."/>
            <person name="Durek P."/>
            <person name="Espeso E."/>
            <person name="Fekete E."/>
            <person name="Flipphi M."/>
            <person name="Estrada C.G."/>
            <person name="Geysens S."/>
            <person name="Goldman G."/>
            <person name="de Groot P.W."/>
            <person name="Hansen K."/>
            <person name="Harris S.D."/>
            <person name="Heinekamp T."/>
            <person name="Helmstaedt K."/>
            <person name="Henrissat B."/>
            <person name="Hofmann G."/>
            <person name="Homan T."/>
            <person name="Horio T."/>
            <person name="Horiuchi H."/>
            <person name="James S."/>
            <person name="Jones M."/>
            <person name="Karaffa L."/>
            <person name="Karanyi Z."/>
            <person name="Kato M."/>
            <person name="Keller N."/>
            <person name="Kelly D.E."/>
            <person name="Kiel J.A."/>
            <person name="Kim J.M."/>
            <person name="van der Klei I.J."/>
            <person name="Klis F.M."/>
            <person name="Kovalchuk A."/>
            <person name="Krasevec N."/>
            <person name="Kubicek C.P."/>
            <person name="Liu B."/>
            <person name="Maccabe A."/>
            <person name="Meyer V."/>
            <person name="Mirabito P."/>
            <person name="Miskei M."/>
            <person name="Mos M."/>
            <person name="Mullins J."/>
            <person name="Nelson D.R."/>
            <person name="Nielsen J."/>
            <person name="Oakley B.R."/>
            <person name="Osmani S.A."/>
            <person name="Pakula T."/>
            <person name="Paszewski A."/>
            <person name="Paulsen I."/>
            <person name="Pilsyk S."/>
            <person name="Pocsi I."/>
            <person name="Punt P.J."/>
            <person name="Ram A.F."/>
            <person name="Ren Q."/>
            <person name="Robellet X."/>
            <person name="Robson G."/>
            <person name="Seiboth B."/>
            <person name="van Solingen P."/>
            <person name="Specht T."/>
            <person name="Sun J."/>
            <person name="Taheri-Talesh N."/>
            <person name="Takeshita N."/>
            <person name="Ussery D."/>
            <person name="vanKuyk P.A."/>
            <person name="Visser H."/>
            <person name="van de Vondervoort P.J."/>
            <person name="de Vries R.P."/>
            <person name="Walton J."/>
            <person name="Xiang X."/>
            <person name="Xiong Y."/>
            <person name="Zeng A.P."/>
            <person name="Brandt B.W."/>
            <person name="Cornell M.J."/>
            <person name="van den Hondel C.A."/>
            <person name="Visser J."/>
            <person name="Oliver S.G."/>
            <person name="Turner G."/>
        </authorList>
    </citation>
    <scope>GENOME REANNOTATION</scope>
    <source>
        <strain evidence="2">FGSC A4 / ATCC 38163 / CBS 112.46 / NRRL 194 / M139</strain>
    </source>
</reference>
<evidence type="ECO:0000313" key="2">
    <source>
        <dbReference type="Proteomes" id="UP000000560"/>
    </source>
</evidence>
<dbReference type="AlphaFoldDB" id="Q5AX58"/>
<accession>Q5AX58</accession>
<keyword evidence="2" id="KW-1185">Reference proteome</keyword>
<dbReference type="RefSeq" id="XP_664726.1">
    <property type="nucleotide sequence ID" value="XM_659634.1"/>
</dbReference>
<protein>
    <submittedName>
        <fullName evidence="1">Uncharacterized protein</fullName>
    </submittedName>
</protein>
<reference evidence="2" key="1">
    <citation type="journal article" date="2005" name="Nature">
        <title>Sequencing of Aspergillus nidulans and comparative analysis with A. fumigatus and A. oryzae.</title>
        <authorList>
            <person name="Galagan J.E."/>
            <person name="Calvo S.E."/>
            <person name="Cuomo C."/>
            <person name="Ma L.J."/>
            <person name="Wortman J.R."/>
            <person name="Batzoglou S."/>
            <person name="Lee S.I."/>
            <person name="Basturkmen M."/>
            <person name="Spevak C.C."/>
            <person name="Clutterbuck J."/>
            <person name="Kapitonov V."/>
            <person name="Jurka J."/>
            <person name="Scazzocchio C."/>
            <person name="Farman M."/>
            <person name="Butler J."/>
            <person name="Purcell S."/>
            <person name="Harris S."/>
            <person name="Braus G.H."/>
            <person name="Draht O."/>
            <person name="Busch S."/>
            <person name="D'Enfert C."/>
            <person name="Bouchier C."/>
            <person name="Goldman G.H."/>
            <person name="Bell-Pedersen D."/>
            <person name="Griffiths-Jones S."/>
            <person name="Doonan J.H."/>
            <person name="Yu J."/>
            <person name="Vienken K."/>
            <person name="Pain A."/>
            <person name="Freitag M."/>
            <person name="Selker E.U."/>
            <person name="Archer D.B."/>
            <person name="Penalva M.A."/>
            <person name="Oakley B.R."/>
            <person name="Momany M."/>
            <person name="Tanaka T."/>
            <person name="Kumagai T."/>
            <person name="Asai K."/>
            <person name="Machida M."/>
            <person name="Nierman W.C."/>
            <person name="Denning D.W."/>
            <person name="Caddick M."/>
            <person name="Hynes M."/>
            <person name="Paoletti M."/>
            <person name="Fischer R."/>
            <person name="Miller B."/>
            <person name="Dyer P."/>
            <person name="Sachs M.S."/>
            <person name="Osmani S.A."/>
            <person name="Birren B.W."/>
        </authorList>
    </citation>
    <scope>NUCLEOTIDE SEQUENCE [LARGE SCALE GENOMIC DNA]</scope>
    <source>
        <strain evidence="2">FGSC A4 / ATCC 38163 / CBS 112.46 / NRRL 194 / M139</strain>
    </source>
</reference>
<dbReference type="KEGG" id="ani:ANIA_07122"/>
<gene>
    <name evidence="1" type="ORF">ANIA_07122</name>
</gene>
<dbReference type="PANTHER" id="PTHR37535">
    <property type="entry name" value="FLUG DOMAIN PROTEIN"/>
    <property type="match status" value="1"/>
</dbReference>
<evidence type="ECO:0000313" key="1">
    <source>
        <dbReference type="EMBL" id="CBF79037.1"/>
    </source>
</evidence>
<dbReference type="OrthoDB" id="4357582at2759"/>
<dbReference type="EMBL" id="BN001304">
    <property type="protein sequence ID" value="CBF79037.1"/>
    <property type="molecule type" value="Genomic_DNA"/>
</dbReference>
<dbReference type="PANTHER" id="PTHR37535:SF3">
    <property type="entry name" value="FLUG DOMAIN-CONTAINING PROTEIN"/>
    <property type="match status" value="1"/>
</dbReference>
<proteinExistence type="predicted"/>
<organism evidence="1 2">
    <name type="scientific">Emericella nidulans (strain FGSC A4 / ATCC 38163 / CBS 112.46 / NRRL 194 / M139)</name>
    <name type="common">Aspergillus nidulans</name>
    <dbReference type="NCBI Taxonomy" id="227321"/>
    <lineage>
        <taxon>Eukaryota</taxon>
        <taxon>Fungi</taxon>
        <taxon>Dikarya</taxon>
        <taxon>Ascomycota</taxon>
        <taxon>Pezizomycotina</taxon>
        <taxon>Eurotiomycetes</taxon>
        <taxon>Eurotiomycetidae</taxon>
        <taxon>Eurotiales</taxon>
        <taxon>Aspergillaceae</taxon>
        <taxon>Aspergillus</taxon>
        <taxon>Aspergillus subgen. Nidulantes</taxon>
    </lineage>
</organism>